<evidence type="ECO:0000259" key="12">
    <source>
        <dbReference type="PROSITE" id="PS50885"/>
    </source>
</evidence>
<dbReference type="PROSITE" id="PS50109">
    <property type="entry name" value="HIS_KIN"/>
    <property type="match status" value="1"/>
</dbReference>
<dbReference type="PANTHER" id="PTHR45436:SF5">
    <property type="entry name" value="SENSOR HISTIDINE KINASE TRCS"/>
    <property type="match status" value="1"/>
</dbReference>
<comment type="catalytic activity">
    <reaction evidence="1">
        <text>ATP + protein L-histidine = ADP + protein N-phospho-L-histidine.</text>
        <dbReference type="EC" id="2.7.13.3"/>
    </reaction>
</comment>
<keyword evidence="6" id="KW-0812">Transmembrane</keyword>
<keyword evidence="14" id="KW-1185">Reference proteome</keyword>
<dbReference type="Pfam" id="PF02518">
    <property type="entry name" value="HATPase_c"/>
    <property type="match status" value="1"/>
</dbReference>
<dbReference type="InterPro" id="IPR050428">
    <property type="entry name" value="TCS_sensor_his_kinase"/>
</dbReference>
<evidence type="ECO:0000256" key="9">
    <source>
        <dbReference type="ARBA" id="ARBA00023012"/>
    </source>
</evidence>
<dbReference type="CDD" id="cd06225">
    <property type="entry name" value="HAMP"/>
    <property type="match status" value="1"/>
</dbReference>
<evidence type="ECO:0000256" key="1">
    <source>
        <dbReference type="ARBA" id="ARBA00000085"/>
    </source>
</evidence>
<accession>A0ABY7K115</accession>
<gene>
    <name evidence="13" type="ORF">M6B22_21530</name>
</gene>
<dbReference type="Pfam" id="PF00512">
    <property type="entry name" value="HisKA"/>
    <property type="match status" value="1"/>
</dbReference>
<dbReference type="PRINTS" id="PR00344">
    <property type="entry name" value="BCTRLSENSOR"/>
</dbReference>
<dbReference type="InterPro" id="IPR003660">
    <property type="entry name" value="HAMP_dom"/>
</dbReference>
<dbReference type="InterPro" id="IPR004358">
    <property type="entry name" value="Sig_transdc_His_kin-like_C"/>
</dbReference>
<dbReference type="Pfam" id="PF00672">
    <property type="entry name" value="HAMP"/>
    <property type="match status" value="1"/>
</dbReference>
<dbReference type="EC" id="2.7.13.3" evidence="3"/>
<evidence type="ECO:0000256" key="2">
    <source>
        <dbReference type="ARBA" id="ARBA00004236"/>
    </source>
</evidence>
<dbReference type="SUPFAM" id="SSF47384">
    <property type="entry name" value="Homodimeric domain of signal transducing histidine kinase"/>
    <property type="match status" value="1"/>
</dbReference>
<keyword evidence="9" id="KW-0902">Two-component regulatory system</keyword>
<dbReference type="Gene3D" id="1.10.287.130">
    <property type="match status" value="1"/>
</dbReference>
<evidence type="ECO:0000256" key="7">
    <source>
        <dbReference type="ARBA" id="ARBA00022777"/>
    </source>
</evidence>
<name>A0ABY7K115_9ACTN</name>
<reference evidence="13" key="1">
    <citation type="submission" date="2022-05" db="EMBL/GenBank/DDBJ databases">
        <title>Jatrophihabitans sp. SB3-54 whole genome sequence.</title>
        <authorList>
            <person name="Suh M.K."/>
            <person name="Eom M.K."/>
            <person name="Kim J.S."/>
            <person name="Kim H.S."/>
            <person name="Do H.E."/>
            <person name="Shin Y.K."/>
            <person name="Lee J.-S."/>
        </authorList>
    </citation>
    <scope>NUCLEOTIDE SEQUENCE</scope>
    <source>
        <strain evidence="13">SB3-54</strain>
    </source>
</reference>
<dbReference type="Proteomes" id="UP001164693">
    <property type="component" value="Chromosome"/>
</dbReference>
<dbReference type="InterPro" id="IPR003594">
    <property type="entry name" value="HATPase_dom"/>
</dbReference>
<organism evidence="13 14">
    <name type="scientific">Jatrophihabitans cynanchi</name>
    <dbReference type="NCBI Taxonomy" id="2944128"/>
    <lineage>
        <taxon>Bacteria</taxon>
        <taxon>Bacillati</taxon>
        <taxon>Actinomycetota</taxon>
        <taxon>Actinomycetes</taxon>
        <taxon>Jatrophihabitantales</taxon>
        <taxon>Jatrophihabitantaceae</taxon>
        <taxon>Jatrophihabitans</taxon>
    </lineage>
</organism>
<dbReference type="GO" id="GO:0016301">
    <property type="term" value="F:kinase activity"/>
    <property type="evidence" value="ECO:0007669"/>
    <property type="project" value="UniProtKB-KW"/>
</dbReference>
<dbReference type="InterPro" id="IPR036097">
    <property type="entry name" value="HisK_dim/P_sf"/>
</dbReference>
<keyword evidence="5" id="KW-0808">Transferase</keyword>
<evidence type="ECO:0000256" key="6">
    <source>
        <dbReference type="ARBA" id="ARBA00022692"/>
    </source>
</evidence>
<dbReference type="InterPro" id="IPR005467">
    <property type="entry name" value="His_kinase_dom"/>
</dbReference>
<dbReference type="CDD" id="cd00075">
    <property type="entry name" value="HATPase"/>
    <property type="match status" value="1"/>
</dbReference>
<dbReference type="SMART" id="SM00304">
    <property type="entry name" value="HAMP"/>
    <property type="match status" value="1"/>
</dbReference>
<evidence type="ECO:0000256" key="5">
    <source>
        <dbReference type="ARBA" id="ARBA00022679"/>
    </source>
</evidence>
<keyword evidence="10" id="KW-0472">Membrane</keyword>
<feature type="domain" description="Histidine kinase" evidence="11">
    <location>
        <begin position="241"/>
        <end position="458"/>
    </location>
</feature>
<dbReference type="CDD" id="cd00082">
    <property type="entry name" value="HisKA"/>
    <property type="match status" value="1"/>
</dbReference>
<evidence type="ECO:0000256" key="10">
    <source>
        <dbReference type="ARBA" id="ARBA00023136"/>
    </source>
</evidence>
<dbReference type="Gene3D" id="6.10.340.10">
    <property type="match status" value="1"/>
</dbReference>
<dbReference type="PROSITE" id="PS50885">
    <property type="entry name" value="HAMP"/>
    <property type="match status" value="1"/>
</dbReference>
<sequence length="461" mass="48620">MSIRARLAALFALATLVLVWAGAALFVSRLQQGLVGNVDQRLETRAASLAAEVAAHHGSLPRRLSSANGIYAQVLDKAGQIVDTSSRLLNRPLLDPHQLRAARARATSSDSTVGVDIGDDTVRQSMRLRGEPLADGSDVLVVATSREDVDTAVHSATVQLVELSAAVTVVAFGGGWLLTRAALRPVERMRREVAALGAGQIAEGIAVPRTRDELARLGRTFNGLLGRLRAAAERERAFISDAGHELRTPLAVLQGELELAQHSGRTREELRDTVAVAAEETERLVRLAEDLLFLARGDEEPARPLAQFDLVALVEQAVRGPAGRARAGAVSVQVTAPASLQVHADRDRIRRALDNVLVNALRFTPPGGVIAVDVRADDTDVVLTVRDTGPGFPEDFLPMAFERFSRAPGQDDAGAQPSGNGLGLAIVRSVLVGLGGTASVVNAAGGGAIVTLRWPPDPGAA</sequence>
<dbReference type="RefSeq" id="WP_269443610.1">
    <property type="nucleotide sequence ID" value="NZ_CP097463.1"/>
</dbReference>
<evidence type="ECO:0000256" key="8">
    <source>
        <dbReference type="ARBA" id="ARBA00022989"/>
    </source>
</evidence>
<dbReference type="PANTHER" id="PTHR45436">
    <property type="entry name" value="SENSOR HISTIDINE KINASE YKOH"/>
    <property type="match status" value="1"/>
</dbReference>
<dbReference type="EMBL" id="CP097463">
    <property type="protein sequence ID" value="WAX57074.1"/>
    <property type="molecule type" value="Genomic_DNA"/>
</dbReference>
<evidence type="ECO:0000259" key="11">
    <source>
        <dbReference type="PROSITE" id="PS50109"/>
    </source>
</evidence>
<dbReference type="InterPro" id="IPR036890">
    <property type="entry name" value="HATPase_C_sf"/>
</dbReference>
<protein>
    <recommendedName>
        <fullName evidence="3">histidine kinase</fullName>
        <ecNumber evidence="3">2.7.13.3</ecNumber>
    </recommendedName>
</protein>
<dbReference type="InterPro" id="IPR003661">
    <property type="entry name" value="HisK_dim/P_dom"/>
</dbReference>
<dbReference type="SMART" id="SM00388">
    <property type="entry name" value="HisKA"/>
    <property type="match status" value="1"/>
</dbReference>
<keyword evidence="7 13" id="KW-0418">Kinase</keyword>
<evidence type="ECO:0000256" key="4">
    <source>
        <dbReference type="ARBA" id="ARBA00022553"/>
    </source>
</evidence>
<keyword evidence="4" id="KW-0597">Phosphoprotein</keyword>
<evidence type="ECO:0000313" key="13">
    <source>
        <dbReference type="EMBL" id="WAX57074.1"/>
    </source>
</evidence>
<evidence type="ECO:0000256" key="3">
    <source>
        <dbReference type="ARBA" id="ARBA00012438"/>
    </source>
</evidence>
<comment type="subcellular location">
    <subcellularLocation>
        <location evidence="2">Cell membrane</location>
    </subcellularLocation>
</comment>
<dbReference type="SUPFAM" id="SSF55874">
    <property type="entry name" value="ATPase domain of HSP90 chaperone/DNA topoisomerase II/histidine kinase"/>
    <property type="match status" value="1"/>
</dbReference>
<dbReference type="SMART" id="SM00387">
    <property type="entry name" value="HATPase_c"/>
    <property type="match status" value="1"/>
</dbReference>
<keyword evidence="8" id="KW-1133">Transmembrane helix</keyword>
<dbReference type="Gene3D" id="3.30.565.10">
    <property type="entry name" value="Histidine kinase-like ATPase, C-terminal domain"/>
    <property type="match status" value="1"/>
</dbReference>
<evidence type="ECO:0000313" key="14">
    <source>
        <dbReference type="Proteomes" id="UP001164693"/>
    </source>
</evidence>
<proteinExistence type="predicted"/>
<feature type="domain" description="HAMP" evidence="12">
    <location>
        <begin position="180"/>
        <end position="233"/>
    </location>
</feature>